<keyword evidence="9" id="KW-1185">Reference proteome</keyword>
<dbReference type="PROSITE" id="PS51318">
    <property type="entry name" value="TAT"/>
    <property type="match status" value="1"/>
</dbReference>
<proteinExistence type="inferred from homology"/>
<dbReference type="CDD" id="cd13553">
    <property type="entry name" value="PBP2_NrtA_CpmA_like"/>
    <property type="match status" value="1"/>
</dbReference>
<dbReference type="InterPro" id="IPR019546">
    <property type="entry name" value="TAT_signal_bac_arc"/>
</dbReference>
<evidence type="ECO:0000256" key="2">
    <source>
        <dbReference type="ARBA" id="ARBA00022448"/>
    </source>
</evidence>
<dbReference type="GO" id="GO:0007165">
    <property type="term" value="P:signal transduction"/>
    <property type="evidence" value="ECO:0007669"/>
    <property type="project" value="InterPro"/>
</dbReference>
<keyword evidence="4" id="KW-0997">Cell inner membrane</keyword>
<name>A0A2U8GWQ9_9RHOO</name>
<evidence type="ECO:0000313" key="8">
    <source>
        <dbReference type="EMBL" id="AWI77830.1"/>
    </source>
</evidence>
<evidence type="ECO:0000256" key="3">
    <source>
        <dbReference type="ARBA" id="ARBA00022475"/>
    </source>
</evidence>
<dbReference type="Pfam" id="PF13379">
    <property type="entry name" value="NMT1_2"/>
    <property type="match status" value="1"/>
</dbReference>
<dbReference type="InterPro" id="IPR000488">
    <property type="entry name" value="Death_dom"/>
</dbReference>
<dbReference type="KEGG" id="acom:CEW83_19135"/>
<dbReference type="Gene3D" id="3.40.190.10">
    <property type="entry name" value="Periplasmic binding protein-like II"/>
    <property type="match status" value="2"/>
</dbReference>
<evidence type="ECO:0000256" key="5">
    <source>
        <dbReference type="ARBA" id="ARBA00023136"/>
    </source>
</evidence>
<accession>A0A2U8GWQ9</accession>
<evidence type="ECO:0000259" key="7">
    <source>
        <dbReference type="PROSITE" id="PS50017"/>
    </source>
</evidence>
<dbReference type="AlphaFoldDB" id="A0A2U8GWQ9"/>
<evidence type="ECO:0000256" key="1">
    <source>
        <dbReference type="ARBA" id="ARBA00004308"/>
    </source>
</evidence>
<keyword evidence="2" id="KW-0813">Transport</keyword>
<dbReference type="SUPFAM" id="SSF53850">
    <property type="entry name" value="Periplasmic binding protein-like II"/>
    <property type="match status" value="1"/>
</dbReference>
<evidence type="ECO:0000313" key="9">
    <source>
        <dbReference type="Proteomes" id="UP000244930"/>
    </source>
</evidence>
<feature type="domain" description="Death" evidence="7">
    <location>
        <begin position="233"/>
        <end position="306"/>
    </location>
</feature>
<dbReference type="PANTHER" id="PTHR30024:SF43">
    <property type="entry name" value="BLL4572 PROTEIN"/>
    <property type="match status" value="1"/>
</dbReference>
<dbReference type="InterPro" id="IPR006311">
    <property type="entry name" value="TAT_signal"/>
</dbReference>
<keyword evidence="3" id="KW-1003">Cell membrane</keyword>
<keyword evidence="5" id="KW-0472">Membrane</keyword>
<comment type="similarity">
    <text evidence="6">Belongs to the CmpA/NrtA family.</text>
</comment>
<dbReference type="NCBIfam" id="TIGR01409">
    <property type="entry name" value="TAT_signal_seq"/>
    <property type="match status" value="1"/>
</dbReference>
<comment type="subcellular location">
    <subcellularLocation>
        <location evidence="1">Endomembrane system</location>
    </subcellularLocation>
</comment>
<dbReference type="RefSeq" id="WP_108951531.1">
    <property type="nucleotide sequence ID" value="NZ_CP022187.1"/>
</dbReference>
<dbReference type="Proteomes" id="UP000244930">
    <property type="component" value="Chromosome"/>
</dbReference>
<sequence length="466" mass="51308">MTKQTIKTPELTRRGFIKAGAAAGTAAMLSGLFPGGVWAAGSEGLEKTTLKFGIIPLTDCAPIVIAREKGFFKKHGLDVEVSKEASWANIRDKVSLGELDGAHMLAGMPLAATLGVGANQQETVTAFSMDLNGNGITVSNELYERMLAADPAAMQGRPTSALALKKVIEEDKKAGREPMTFAMVFPVSTHNYEIRYWMASAGIDPDQDVRLIVIPPPQMVANLQSKNIVGYCVGEPWNQRAVEMGIGRSIITNYEIWNNNPEKVFGVTREWADKNPNTHKAAVRALIEAAQWMDKPENRDEVVKIISAKSYVNAPASVVENSMTGTWMYTKAEGPQKMPDFNVFYRYAATFPWRSHAVWFLTQMVRWGQIESAINFRKVAEQVYRSDIYRDAAKDLGIAIPTIDYKTEGSHAAGWTLDKATSPIAMGPDRFFDGMSFDPSRPVDYLKGFKVHAMKVSLDALAKANA</sequence>
<dbReference type="PANTHER" id="PTHR30024">
    <property type="entry name" value="ALIPHATIC SULFONATES-BINDING PROTEIN-RELATED"/>
    <property type="match status" value="1"/>
</dbReference>
<dbReference type="InterPro" id="IPR044527">
    <property type="entry name" value="NrtA/CpmA_ABC-bd_dom"/>
</dbReference>
<evidence type="ECO:0000256" key="6">
    <source>
        <dbReference type="ARBA" id="ARBA00024031"/>
    </source>
</evidence>
<organism evidence="8 9">
    <name type="scientific">Parazoarcus communis</name>
    <dbReference type="NCBI Taxonomy" id="41977"/>
    <lineage>
        <taxon>Bacteria</taxon>
        <taxon>Pseudomonadati</taxon>
        <taxon>Pseudomonadota</taxon>
        <taxon>Betaproteobacteria</taxon>
        <taxon>Rhodocyclales</taxon>
        <taxon>Zoogloeaceae</taxon>
        <taxon>Parazoarcus</taxon>
    </lineage>
</organism>
<dbReference type="GO" id="GO:0012505">
    <property type="term" value="C:endomembrane system"/>
    <property type="evidence" value="ECO:0007669"/>
    <property type="project" value="UniProtKB-SubCell"/>
</dbReference>
<evidence type="ECO:0000256" key="4">
    <source>
        <dbReference type="ARBA" id="ARBA00022519"/>
    </source>
</evidence>
<dbReference type="EMBL" id="CP022187">
    <property type="protein sequence ID" value="AWI77830.1"/>
    <property type="molecule type" value="Genomic_DNA"/>
</dbReference>
<protein>
    <submittedName>
        <fullName evidence="8">Nitrate ABC transporter</fullName>
    </submittedName>
</protein>
<gene>
    <name evidence="8" type="ORF">CEW83_19135</name>
</gene>
<reference evidence="8 9" key="1">
    <citation type="submission" date="2017-06" db="EMBL/GenBank/DDBJ databases">
        <title>Azoarcus.</title>
        <authorList>
            <person name="Woo J.-H."/>
            <person name="Kim H.-S."/>
        </authorList>
    </citation>
    <scope>NUCLEOTIDE SEQUENCE [LARGE SCALE GENOMIC DNA]</scope>
    <source>
        <strain evidence="8 9">TSPY31</strain>
    </source>
</reference>
<dbReference type="PROSITE" id="PS50017">
    <property type="entry name" value="DEATH_DOMAIN"/>
    <property type="match status" value="1"/>
</dbReference>